<dbReference type="AlphaFoldDB" id="A0A345HSK7"/>
<sequence length="178" mass="20092">MRQSGQQPSFEELMAATTRAAVHLEMRDAYGVSDEADDFRHWRQTGERDVDPASAYWGPWVSLVKDTVRRGVEVRRVRIVSEPVSDYIRYEHAGTVVNTGAGENVRWLPRRQASALALPGNDFWLFDEETVLFNHFAGDGEVSPEGRELRTEPAVARLAARAFAAAWALATPHDHYRI</sequence>
<dbReference type="InterPro" id="IPR049244">
    <property type="entry name" value="DUF6879"/>
</dbReference>
<keyword evidence="3" id="KW-1185">Reference proteome</keyword>
<gene>
    <name evidence="2" type="ORF">DVK44_20795</name>
</gene>
<proteinExistence type="predicted"/>
<dbReference type="RefSeq" id="WP_114661010.1">
    <property type="nucleotide sequence ID" value="NZ_CP031194.1"/>
</dbReference>
<evidence type="ECO:0000313" key="3">
    <source>
        <dbReference type="Proteomes" id="UP000253868"/>
    </source>
</evidence>
<dbReference type="EMBL" id="CP031194">
    <property type="protein sequence ID" value="AXG79681.1"/>
    <property type="molecule type" value="Genomic_DNA"/>
</dbReference>
<protein>
    <recommendedName>
        <fullName evidence="1">DUF6879 domain-containing protein</fullName>
    </recommendedName>
</protein>
<name>A0A345HSK7_9ACTN</name>
<accession>A0A345HSK7</accession>
<organism evidence="2 3">
    <name type="scientific">Streptomyces paludis</name>
    <dbReference type="NCBI Taxonomy" id="2282738"/>
    <lineage>
        <taxon>Bacteria</taxon>
        <taxon>Bacillati</taxon>
        <taxon>Actinomycetota</taxon>
        <taxon>Actinomycetes</taxon>
        <taxon>Kitasatosporales</taxon>
        <taxon>Streptomycetaceae</taxon>
        <taxon>Streptomyces</taxon>
    </lineage>
</organism>
<evidence type="ECO:0000259" key="1">
    <source>
        <dbReference type="Pfam" id="PF21806"/>
    </source>
</evidence>
<reference evidence="3" key="1">
    <citation type="submission" date="2018-07" db="EMBL/GenBank/DDBJ databases">
        <authorList>
            <person name="Zhao J."/>
        </authorList>
    </citation>
    <scope>NUCLEOTIDE SEQUENCE [LARGE SCALE GENOMIC DNA]</scope>
    <source>
        <strain evidence="3">GSSD-12</strain>
    </source>
</reference>
<evidence type="ECO:0000313" key="2">
    <source>
        <dbReference type="EMBL" id="AXG79681.1"/>
    </source>
</evidence>
<feature type="domain" description="DUF6879" evidence="1">
    <location>
        <begin position="9"/>
        <end position="177"/>
    </location>
</feature>
<dbReference type="OrthoDB" id="4562627at2"/>
<dbReference type="Proteomes" id="UP000253868">
    <property type="component" value="Chromosome"/>
</dbReference>
<dbReference type="Pfam" id="PF21806">
    <property type="entry name" value="DUF6879"/>
    <property type="match status" value="1"/>
</dbReference>
<dbReference type="KEGG" id="spad:DVK44_20795"/>